<dbReference type="Gene3D" id="3.20.20.80">
    <property type="entry name" value="Glycosidases"/>
    <property type="match status" value="1"/>
</dbReference>
<evidence type="ECO:0000259" key="1">
    <source>
        <dbReference type="Pfam" id="PF13204"/>
    </source>
</evidence>
<dbReference type="InterPro" id="IPR017853">
    <property type="entry name" value="GH"/>
</dbReference>
<dbReference type="STRING" id="1499966.U14_02403"/>
<dbReference type="Gene3D" id="2.60.40.3950">
    <property type="match status" value="1"/>
</dbReference>
<dbReference type="Pfam" id="PF16586">
    <property type="entry name" value="DUF5060"/>
    <property type="match status" value="1"/>
</dbReference>
<dbReference type="SUPFAM" id="SSF51445">
    <property type="entry name" value="(Trans)glycosidases"/>
    <property type="match status" value="1"/>
</dbReference>
<reference evidence="4" key="1">
    <citation type="journal article" date="2015" name="PeerJ">
        <title>First genomic representation of candidate bacterial phylum KSB3 points to enhanced environmental sensing as a trigger of wastewater bulking.</title>
        <authorList>
            <person name="Sekiguchi Y."/>
            <person name="Ohashi A."/>
            <person name="Parks D.H."/>
            <person name="Yamauchi T."/>
            <person name="Tyson G.W."/>
            <person name="Hugenholtz P."/>
        </authorList>
    </citation>
    <scope>NUCLEOTIDE SEQUENCE [LARGE SCALE GENOMIC DNA]</scope>
</reference>
<evidence type="ECO:0008006" key="6">
    <source>
        <dbReference type="Google" id="ProtNLM"/>
    </source>
</evidence>
<dbReference type="InterPro" id="IPR025277">
    <property type="entry name" value="Apiosidase-like_cat_dom"/>
</dbReference>
<gene>
    <name evidence="4" type="ORF">U14_02403</name>
</gene>
<evidence type="ECO:0000313" key="4">
    <source>
        <dbReference type="EMBL" id="GAK51161.1"/>
    </source>
</evidence>
<organism evidence="4">
    <name type="scientific">Candidatus Moduliflexus flocculans</name>
    <dbReference type="NCBI Taxonomy" id="1499966"/>
    <lineage>
        <taxon>Bacteria</taxon>
        <taxon>Candidatus Moduliflexota</taxon>
        <taxon>Candidatus Moduliflexia</taxon>
        <taxon>Candidatus Moduliflexales</taxon>
        <taxon>Candidatus Moduliflexaceae</taxon>
    </lineage>
</organism>
<proteinExistence type="predicted"/>
<dbReference type="PANTHER" id="PTHR37836">
    <property type="entry name" value="LMO1036 PROTEIN"/>
    <property type="match status" value="1"/>
</dbReference>
<dbReference type="Proteomes" id="UP000030700">
    <property type="component" value="Unassembled WGS sequence"/>
</dbReference>
<evidence type="ECO:0000313" key="5">
    <source>
        <dbReference type="Proteomes" id="UP000030700"/>
    </source>
</evidence>
<dbReference type="PANTHER" id="PTHR37836:SF2">
    <property type="entry name" value="DUF4038 DOMAIN-CONTAINING PROTEIN"/>
    <property type="match status" value="1"/>
</dbReference>
<feature type="domain" description="DUF5605" evidence="3">
    <location>
        <begin position="408"/>
        <end position="477"/>
    </location>
</feature>
<dbReference type="AlphaFoldDB" id="A0A081BL95"/>
<dbReference type="Gene3D" id="2.60.40.10">
    <property type="entry name" value="Immunoglobulins"/>
    <property type="match status" value="1"/>
</dbReference>
<dbReference type="InterPro" id="IPR041239">
    <property type="entry name" value="DUF5605"/>
</dbReference>
<dbReference type="InterPro" id="IPR032260">
    <property type="entry name" value="DUF5060"/>
</dbReference>
<name>A0A081BL95_9BACT</name>
<dbReference type="EMBL" id="DF820457">
    <property type="protein sequence ID" value="GAK51161.1"/>
    <property type="molecule type" value="Genomic_DNA"/>
</dbReference>
<feature type="domain" description="DUF5060" evidence="2">
    <location>
        <begin position="3"/>
        <end position="70"/>
    </location>
</feature>
<protein>
    <recommendedName>
        <fullName evidence="6">DUF5060 domain-containing protein</fullName>
    </recommendedName>
</protein>
<dbReference type="Pfam" id="PF13204">
    <property type="entry name" value="Apiosidase"/>
    <property type="match status" value="1"/>
</dbReference>
<dbReference type="Pfam" id="PF18310">
    <property type="entry name" value="DUF5605"/>
    <property type="match status" value="1"/>
</dbReference>
<keyword evidence="5" id="KW-1185">Reference proteome</keyword>
<dbReference type="HOGENOM" id="CLU_509868_0_0_0"/>
<sequence>MKTIEQWGIFEIALEGRPAGNPFTDVALNATFSYQHRQIQVDGFYDGGGVYKIRFMPDTQGEWRYVTHSNHGEFDAKQGEFLCVAPSASNHGPVRIHNAYHFRYADGTPYFPFGTTCYAWVHQGNAMEEQTLQTLKQTPFNKMRMCVFPKHYIYNANEPVYYPFERDDTGQSDFARFNPEFFRHFEQRVEQLRDLGIEADIIIFHPYDRWGYAEMTAEQDGRYLRYLVARLAAYRNVWWSLANEYDFLLEKKPLEQWDRFFQMLETCDPYQHLRSIHQGSLLYDHTKPWVTHVCIQHADVKRAKEWRTLYRKPVINDECQYEGNIPLPWGNITAQELVHRFWIMVANGCYAGHGETYLHPEDLLWWSKGGILRGESWQRIAFLRQVIESGPADGLTPLEDEWVWLHSVTGGFNGNYRLMYFGEHQPAGWSWGLPKDVAYTVEVIDTWKMTITPIDGIFKNAAEIPLPGKPYLAVRIRPVV</sequence>
<dbReference type="InterPro" id="IPR013783">
    <property type="entry name" value="Ig-like_fold"/>
</dbReference>
<feature type="domain" description="Apiosidase-like catalytic" evidence="1">
    <location>
        <begin position="98"/>
        <end position="353"/>
    </location>
</feature>
<accession>A0A081BL95</accession>
<evidence type="ECO:0000259" key="2">
    <source>
        <dbReference type="Pfam" id="PF16586"/>
    </source>
</evidence>
<evidence type="ECO:0000259" key="3">
    <source>
        <dbReference type="Pfam" id="PF18310"/>
    </source>
</evidence>